<dbReference type="SMART" id="SM00382">
    <property type="entry name" value="AAA"/>
    <property type="match status" value="1"/>
</dbReference>
<dbReference type="SUPFAM" id="SSF52540">
    <property type="entry name" value="P-loop containing nucleoside triphosphate hydrolases"/>
    <property type="match status" value="1"/>
</dbReference>
<name>A0A158DHF3_9BURK</name>
<dbReference type="OrthoDB" id="8905164at2"/>
<protein>
    <recommendedName>
        <fullName evidence="2">AAA+ ATPase domain-containing protein</fullName>
    </recommendedName>
</protein>
<proteinExistence type="predicted"/>
<dbReference type="EMBL" id="FCOE02000039">
    <property type="protein sequence ID" value="SAK93965.1"/>
    <property type="molecule type" value="Genomic_DNA"/>
</dbReference>
<dbReference type="RefSeq" id="WP_061179156.1">
    <property type="nucleotide sequence ID" value="NZ_FCOE02000039.1"/>
</dbReference>
<dbReference type="InterPro" id="IPR027417">
    <property type="entry name" value="P-loop_NTPase"/>
</dbReference>
<evidence type="ECO:0000313" key="4">
    <source>
        <dbReference type="Proteomes" id="UP000054911"/>
    </source>
</evidence>
<dbReference type="InterPro" id="IPR003593">
    <property type="entry name" value="AAA+_ATPase"/>
</dbReference>
<keyword evidence="4" id="KW-1185">Reference proteome</keyword>
<accession>A0A158DHF3</accession>
<dbReference type="Gene3D" id="3.40.50.300">
    <property type="entry name" value="P-loop containing nucleotide triphosphate hydrolases"/>
    <property type="match status" value="1"/>
</dbReference>
<feature type="region of interest" description="Disordered" evidence="1">
    <location>
        <begin position="1"/>
        <end position="23"/>
    </location>
</feature>
<evidence type="ECO:0000256" key="1">
    <source>
        <dbReference type="SAM" id="MobiDB-lite"/>
    </source>
</evidence>
<feature type="region of interest" description="Disordered" evidence="1">
    <location>
        <begin position="795"/>
        <end position="818"/>
    </location>
</feature>
<feature type="domain" description="AAA+ ATPase" evidence="2">
    <location>
        <begin position="454"/>
        <end position="634"/>
    </location>
</feature>
<dbReference type="AlphaFoldDB" id="A0A158DHF3"/>
<dbReference type="Pfam" id="PF13481">
    <property type="entry name" value="AAA_25"/>
    <property type="match status" value="1"/>
</dbReference>
<evidence type="ECO:0000259" key="2">
    <source>
        <dbReference type="SMART" id="SM00382"/>
    </source>
</evidence>
<comment type="caution">
    <text evidence="3">The sequence shown here is derived from an EMBL/GenBank/DDBJ whole genome shotgun (WGS) entry which is preliminary data.</text>
</comment>
<dbReference type="Proteomes" id="UP000054911">
    <property type="component" value="Unassembled WGS sequence"/>
</dbReference>
<organism evidence="3 4">
    <name type="scientific">Caballeronia pedi</name>
    <dbReference type="NCBI Taxonomy" id="1777141"/>
    <lineage>
        <taxon>Bacteria</taxon>
        <taxon>Pseudomonadati</taxon>
        <taxon>Pseudomonadota</taxon>
        <taxon>Betaproteobacteria</taxon>
        <taxon>Burkholderiales</taxon>
        <taxon>Burkholderiaceae</taxon>
        <taxon>Caballeronia</taxon>
    </lineage>
</organism>
<sequence length="818" mass="90725">MESAKNIHHNNHANNYSNGDSDAQAKTNVVPLRAAAQHDDIAILFDAQQGNGAPARMGKRWEVDGTRTPYDDAYTFQHRVERVAGIHELSALLKRLEGDRNACIIRGKYISDEALAGEGKKLAQGRVLRRKAVFEDQASHFALIDVDKFQDNGATLVSDVESEFPHEDPQAWALHYIATRLPEQFRSVSFHWQLSNSAGALEHRTTLKMHIWFWLSEAQTSAQMRPWAAGGAADAALFDPIQIHYTASPEFAEGVTDPVAVRSGFYQGSHDMVDVSFLDGIEAAPDKRYDNLNDWQSRPPAEDDEFARVEETPIEALARWGDARKAHDFLEALWQGQRFGKNDDSGSAAHMAMAAWMRREGVTFDNYSNYIMPTWPAPGKEYTERPERAACRAWNRSDARATPPAHHGFEVIDADEDEPAATESGKEGRANSFMLGKLRRAIDQAFIVESLIPNAPLGAIYGQPGTGKSFIALDIAYSIARGVSWRGLDVEQRNVFYVVAEGANGFRRRVEAYEKFHGLETVEVPFYTREDDVDLTNDESCKGLVADIRSINARKPAVLFIDTLANSMPNAKENATEDMNAIVAMCKKIQKATNCLVILIAHSPKGNAHEDLGIRGAGSLNGAVDFSLVTLRDEKDREVRTLRISKMKDGLDEGEQKFRLEPVELGMTPKGKIVTSMVAVPLISDPHERPRAIPVVQTKEEVVEARYRAVIHNVMVRNTEDTEKDPFSVKALWKHLIDRTEEFSGLTHRMAQNAVEDAIKLGYVEQIENPNRKGGNLRKVLAVTTKGLAFLNAAPAAPDDGFETTDGPADDLSASVEA</sequence>
<reference evidence="3" key="1">
    <citation type="submission" date="2016-01" db="EMBL/GenBank/DDBJ databases">
        <authorList>
            <person name="Peeters C."/>
        </authorList>
    </citation>
    <scope>NUCLEOTIDE SEQUENCE [LARGE SCALE GENOMIC DNA]</scope>
    <source>
        <strain evidence="3">LMG 29323</strain>
    </source>
</reference>
<evidence type="ECO:0000313" key="3">
    <source>
        <dbReference type="EMBL" id="SAK93965.1"/>
    </source>
</evidence>
<gene>
    <name evidence="3" type="ORF">AWB80_06897</name>
</gene>
<dbReference type="STRING" id="1777141.AWB80_06897"/>
<feature type="compositionally biased region" description="Basic residues" evidence="1">
    <location>
        <begin position="1"/>
        <end position="11"/>
    </location>
</feature>